<evidence type="ECO:0000256" key="3">
    <source>
        <dbReference type="ARBA" id="ARBA00023163"/>
    </source>
</evidence>
<gene>
    <name evidence="5" type="ORF">SDC9_196495</name>
</gene>
<evidence type="ECO:0000313" key="5">
    <source>
        <dbReference type="EMBL" id="MPN48883.1"/>
    </source>
</evidence>
<dbReference type="GO" id="GO:0003700">
    <property type="term" value="F:DNA-binding transcription factor activity"/>
    <property type="evidence" value="ECO:0007669"/>
    <property type="project" value="TreeGrafter"/>
</dbReference>
<protein>
    <recommendedName>
        <fullName evidence="4">HTH cro/C1-type domain-containing protein</fullName>
    </recommendedName>
</protein>
<dbReference type="Gene3D" id="1.10.260.40">
    <property type="entry name" value="lambda repressor-like DNA-binding domains"/>
    <property type="match status" value="1"/>
</dbReference>
<name>A0A645INR0_9ZZZZ</name>
<dbReference type="SMART" id="SM00530">
    <property type="entry name" value="HTH_XRE"/>
    <property type="match status" value="1"/>
</dbReference>
<dbReference type="PANTHER" id="PTHR46797:SF23">
    <property type="entry name" value="HTH-TYPE TRANSCRIPTIONAL REGULATOR SUTR"/>
    <property type="match status" value="1"/>
</dbReference>
<dbReference type="GO" id="GO:0005829">
    <property type="term" value="C:cytosol"/>
    <property type="evidence" value="ECO:0007669"/>
    <property type="project" value="TreeGrafter"/>
</dbReference>
<evidence type="ECO:0000256" key="1">
    <source>
        <dbReference type="ARBA" id="ARBA00023015"/>
    </source>
</evidence>
<proteinExistence type="predicted"/>
<dbReference type="InterPro" id="IPR050807">
    <property type="entry name" value="TransReg_Diox_bact_type"/>
</dbReference>
<dbReference type="EMBL" id="VSSQ01111597">
    <property type="protein sequence ID" value="MPN48883.1"/>
    <property type="molecule type" value="Genomic_DNA"/>
</dbReference>
<keyword evidence="1" id="KW-0805">Transcription regulation</keyword>
<dbReference type="PROSITE" id="PS50943">
    <property type="entry name" value="HTH_CROC1"/>
    <property type="match status" value="1"/>
</dbReference>
<accession>A0A645INR0</accession>
<sequence length="109" mass="12550">MDCTALGRRIREERLNIGLTQEKLAEEVGLSPAYIGQVERGERNLTLEKLIDVVNRLGVTLDYILSDSVKGEDDSLYKSWRQLMDGKSDREKQLAVNMAKLMFRYLDEK</sequence>
<evidence type="ECO:0000256" key="2">
    <source>
        <dbReference type="ARBA" id="ARBA00023125"/>
    </source>
</evidence>
<dbReference type="Pfam" id="PF01381">
    <property type="entry name" value="HTH_3"/>
    <property type="match status" value="1"/>
</dbReference>
<keyword evidence="2" id="KW-0238">DNA-binding</keyword>
<comment type="caution">
    <text evidence="5">The sequence shown here is derived from an EMBL/GenBank/DDBJ whole genome shotgun (WGS) entry which is preliminary data.</text>
</comment>
<dbReference type="InterPro" id="IPR010982">
    <property type="entry name" value="Lambda_DNA-bd_dom_sf"/>
</dbReference>
<organism evidence="5">
    <name type="scientific">bioreactor metagenome</name>
    <dbReference type="NCBI Taxonomy" id="1076179"/>
    <lineage>
        <taxon>unclassified sequences</taxon>
        <taxon>metagenomes</taxon>
        <taxon>ecological metagenomes</taxon>
    </lineage>
</organism>
<dbReference type="PANTHER" id="PTHR46797">
    <property type="entry name" value="HTH-TYPE TRANSCRIPTIONAL REGULATOR"/>
    <property type="match status" value="1"/>
</dbReference>
<dbReference type="GO" id="GO:0003677">
    <property type="term" value="F:DNA binding"/>
    <property type="evidence" value="ECO:0007669"/>
    <property type="project" value="UniProtKB-KW"/>
</dbReference>
<reference evidence="5" key="1">
    <citation type="submission" date="2019-08" db="EMBL/GenBank/DDBJ databases">
        <authorList>
            <person name="Kucharzyk K."/>
            <person name="Murdoch R.W."/>
            <person name="Higgins S."/>
            <person name="Loffler F."/>
        </authorList>
    </citation>
    <scope>NUCLEOTIDE SEQUENCE</scope>
</reference>
<feature type="domain" description="HTH cro/C1-type" evidence="4">
    <location>
        <begin position="10"/>
        <end position="64"/>
    </location>
</feature>
<evidence type="ECO:0000259" key="4">
    <source>
        <dbReference type="PROSITE" id="PS50943"/>
    </source>
</evidence>
<keyword evidence="3" id="KW-0804">Transcription</keyword>
<dbReference type="SUPFAM" id="SSF47413">
    <property type="entry name" value="lambda repressor-like DNA-binding domains"/>
    <property type="match status" value="1"/>
</dbReference>
<dbReference type="AlphaFoldDB" id="A0A645INR0"/>
<dbReference type="CDD" id="cd00093">
    <property type="entry name" value="HTH_XRE"/>
    <property type="match status" value="1"/>
</dbReference>
<dbReference type="InterPro" id="IPR001387">
    <property type="entry name" value="Cro/C1-type_HTH"/>
</dbReference>